<dbReference type="OrthoDB" id="633703at2"/>
<protein>
    <recommendedName>
        <fullName evidence="3">HEAT repeat domain-containing protein</fullName>
    </recommendedName>
</protein>
<gene>
    <name evidence="1" type="ORF">FMM05_20720</name>
</gene>
<proteinExistence type="predicted"/>
<accession>A0A552USB7</accession>
<comment type="caution">
    <text evidence="1">The sequence shown here is derived from an EMBL/GenBank/DDBJ whole genome shotgun (WGS) entry which is preliminary data.</text>
</comment>
<organism evidence="1 2">
    <name type="scientific">Flavobacterium zepuense</name>
    <dbReference type="NCBI Taxonomy" id="2593302"/>
    <lineage>
        <taxon>Bacteria</taxon>
        <taxon>Pseudomonadati</taxon>
        <taxon>Bacteroidota</taxon>
        <taxon>Flavobacteriia</taxon>
        <taxon>Flavobacteriales</taxon>
        <taxon>Flavobacteriaceae</taxon>
        <taxon>Flavobacterium</taxon>
    </lineage>
</organism>
<name>A0A552USB7_9FLAO</name>
<dbReference type="InterPro" id="IPR016024">
    <property type="entry name" value="ARM-type_fold"/>
</dbReference>
<evidence type="ECO:0000313" key="2">
    <source>
        <dbReference type="Proteomes" id="UP000320643"/>
    </source>
</evidence>
<dbReference type="AlphaFoldDB" id="A0A552USB7"/>
<dbReference type="SUPFAM" id="SSF48371">
    <property type="entry name" value="ARM repeat"/>
    <property type="match status" value="1"/>
</dbReference>
<dbReference type="EMBL" id="VJVZ01000025">
    <property type="protein sequence ID" value="TRW21040.1"/>
    <property type="molecule type" value="Genomic_DNA"/>
</dbReference>
<dbReference type="Proteomes" id="UP000320643">
    <property type="component" value="Unassembled WGS sequence"/>
</dbReference>
<evidence type="ECO:0000313" key="1">
    <source>
        <dbReference type="EMBL" id="TRW21040.1"/>
    </source>
</evidence>
<reference evidence="1 2" key="1">
    <citation type="submission" date="2019-07" db="EMBL/GenBank/DDBJ databases">
        <title>Flavobacterium sp. nov., isolated from glacier ice.</title>
        <authorList>
            <person name="Liu Q."/>
            <person name="Xin Y.-H."/>
        </authorList>
    </citation>
    <scope>NUCLEOTIDE SEQUENCE [LARGE SCALE GENOMIC DNA]</scope>
    <source>
        <strain evidence="1 2">ZT4R6</strain>
    </source>
</reference>
<dbReference type="RefSeq" id="WP_143375341.1">
    <property type="nucleotide sequence ID" value="NZ_VJVZ01000025.1"/>
</dbReference>
<evidence type="ECO:0008006" key="3">
    <source>
        <dbReference type="Google" id="ProtNLM"/>
    </source>
</evidence>
<sequence length="343" mass="39380">MTDIHHYITELLKGNVLPGEPPFSLDSNFRAVDREDYLSYLPALCRFIETEKDLFKRSIARLVLERIIPDKPDLAIANCLLKGLEDPDRITRDLLLSHIEPLLLPDGTNIEPIKQCVRKGDFLERTSALKALRAAPGIEGELFLLEVLRRTDNFWDIETIAVILGDIGSVFSLPVLMARLENETMETDELIYQALEKIASRLEMPSELREQLGNPDFWKVNWQGTKESFMGFMAMVTMISGNSDNPEAEDQLGEIFREEMHVDIAPFRTYRELRLCSNDEDMFGAMVGIEESLQSRILLEVALSNAGISESRESQFEGIYFNMLNDYLFTRLRRKIRFADDDF</sequence>
<keyword evidence="2" id="KW-1185">Reference proteome</keyword>